<gene>
    <name evidence="2" type="ORF">SAMN05444422_10576</name>
</gene>
<feature type="compositionally biased region" description="Low complexity" evidence="1">
    <location>
        <begin position="191"/>
        <end position="221"/>
    </location>
</feature>
<evidence type="ECO:0000313" key="2">
    <source>
        <dbReference type="EMBL" id="SFC16269.1"/>
    </source>
</evidence>
<organism evidence="2 3">
    <name type="scientific">Natronobacterium haloterrestre</name>
    <name type="common">Halobiforma haloterrestris</name>
    <dbReference type="NCBI Taxonomy" id="148448"/>
    <lineage>
        <taxon>Archaea</taxon>
        <taxon>Methanobacteriati</taxon>
        <taxon>Methanobacteriota</taxon>
        <taxon>Stenosarchaea group</taxon>
        <taxon>Halobacteria</taxon>
        <taxon>Halobacteriales</taxon>
        <taxon>Natrialbaceae</taxon>
        <taxon>Natronobacterium</taxon>
    </lineage>
</organism>
<dbReference type="Proteomes" id="UP000199161">
    <property type="component" value="Unassembled WGS sequence"/>
</dbReference>
<evidence type="ECO:0000313" key="3">
    <source>
        <dbReference type="Proteomes" id="UP000199161"/>
    </source>
</evidence>
<feature type="compositionally biased region" description="Acidic residues" evidence="1">
    <location>
        <begin position="133"/>
        <end position="142"/>
    </location>
</feature>
<keyword evidence="3" id="KW-1185">Reference proteome</keyword>
<proteinExistence type="predicted"/>
<dbReference type="RefSeq" id="WP_089788018.1">
    <property type="nucleotide sequence ID" value="NZ_FOKW01000005.1"/>
</dbReference>
<feature type="compositionally biased region" description="Low complexity" evidence="1">
    <location>
        <begin position="66"/>
        <end position="76"/>
    </location>
</feature>
<sequence>MRPLRNCDFCDADAAGTFEVLPRDLEPTPTEDEQRRVVLCAECKDRLEVLLEPLLARAAGGGGEEGSATATTGATDAKTERARTDRDSSGTDDPARSERAGSRSGSDSPPELEAARPVETETTRTETRSADDGTADSSEDPTPDATADSSAKEEITFGDDGIPERSATGTDAETGVEADAGEKTRARGSDGSESGETKASASASESASTSETSATSETSGTSDEESTPTRPSRAYAKVVRLLRNRDFPVKRSEAEALAAGAYDLESDEVEAIVDHAIEQGEFEEHRGKLRRP</sequence>
<feature type="compositionally biased region" description="Basic and acidic residues" evidence="1">
    <location>
        <begin position="180"/>
        <end position="190"/>
    </location>
</feature>
<accession>A0A1I1GWQ2</accession>
<dbReference type="AlphaFoldDB" id="A0A1I1GWQ2"/>
<evidence type="ECO:0000256" key="1">
    <source>
        <dbReference type="SAM" id="MobiDB-lite"/>
    </source>
</evidence>
<reference evidence="3" key="1">
    <citation type="submission" date="2016-10" db="EMBL/GenBank/DDBJ databases">
        <authorList>
            <person name="Varghese N."/>
            <person name="Submissions S."/>
        </authorList>
    </citation>
    <scope>NUCLEOTIDE SEQUENCE [LARGE SCALE GENOMIC DNA]</scope>
    <source>
        <strain evidence="3">DSM 13078</strain>
    </source>
</reference>
<dbReference type="OrthoDB" id="204261at2157"/>
<feature type="compositionally biased region" description="Basic and acidic residues" evidence="1">
    <location>
        <begin position="77"/>
        <end position="101"/>
    </location>
</feature>
<feature type="compositionally biased region" description="Basic and acidic residues" evidence="1">
    <location>
        <begin position="113"/>
        <end position="131"/>
    </location>
</feature>
<feature type="region of interest" description="Disordered" evidence="1">
    <location>
        <begin position="58"/>
        <end position="234"/>
    </location>
</feature>
<protein>
    <submittedName>
        <fullName evidence="2">Uncharacterized protein</fullName>
    </submittedName>
</protein>
<name>A0A1I1GWQ2_NATHA</name>
<dbReference type="EMBL" id="FOKW01000005">
    <property type="protein sequence ID" value="SFC16269.1"/>
    <property type="molecule type" value="Genomic_DNA"/>
</dbReference>